<dbReference type="EMBL" id="JAAAHW010010071">
    <property type="protein sequence ID" value="KAF9931198.1"/>
    <property type="molecule type" value="Genomic_DNA"/>
</dbReference>
<reference evidence="2" key="1">
    <citation type="journal article" date="2020" name="Fungal Divers.">
        <title>Resolving the Mortierellaceae phylogeny through synthesis of multi-gene phylogenetics and phylogenomics.</title>
        <authorList>
            <person name="Vandepol N."/>
            <person name="Liber J."/>
            <person name="Desiro A."/>
            <person name="Na H."/>
            <person name="Kennedy M."/>
            <person name="Barry K."/>
            <person name="Grigoriev I.V."/>
            <person name="Miller A.N."/>
            <person name="O'Donnell K."/>
            <person name="Stajich J.E."/>
            <person name="Bonito G."/>
        </authorList>
    </citation>
    <scope>NUCLEOTIDE SEQUENCE</scope>
    <source>
        <strain evidence="2">MES-2147</strain>
    </source>
</reference>
<dbReference type="OrthoDB" id="2443471at2759"/>
<comment type="caution">
    <text evidence="2">The sequence shown here is derived from an EMBL/GenBank/DDBJ whole genome shotgun (WGS) entry which is preliminary data.</text>
</comment>
<proteinExistence type="predicted"/>
<dbReference type="InterPro" id="IPR009057">
    <property type="entry name" value="Homeodomain-like_sf"/>
</dbReference>
<evidence type="ECO:0000313" key="3">
    <source>
        <dbReference type="Proteomes" id="UP000749646"/>
    </source>
</evidence>
<evidence type="ECO:0000259" key="1">
    <source>
        <dbReference type="Pfam" id="PF04218"/>
    </source>
</evidence>
<dbReference type="SUPFAM" id="SSF46689">
    <property type="entry name" value="Homeodomain-like"/>
    <property type="match status" value="1"/>
</dbReference>
<name>A0A9P6LSB8_9FUNG</name>
<dbReference type="InterPro" id="IPR007889">
    <property type="entry name" value="HTH_Psq"/>
</dbReference>
<protein>
    <recommendedName>
        <fullName evidence="1">HTH psq-type domain-containing protein</fullName>
    </recommendedName>
</protein>
<feature type="domain" description="HTH psq-type" evidence="1">
    <location>
        <begin position="145"/>
        <end position="195"/>
    </location>
</feature>
<dbReference type="GO" id="GO:0003677">
    <property type="term" value="F:DNA binding"/>
    <property type="evidence" value="ECO:0007669"/>
    <property type="project" value="InterPro"/>
</dbReference>
<dbReference type="AlphaFoldDB" id="A0A9P6LSB8"/>
<sequence length="254" mass="29617">MTQLQYRMQTLQQQQQQQQLQHAQWTVDHQPQPTLISYQKPILADNGQQQLTRPLQSESLHSLENQDLWPQEQEIRDLLFTPGLSPCEFSEKNSSSSIQIECNNVQNVQDHSSSNTQSLVPATYKRRKEEEYEIEDEANSKAKVKRPRKALQLQKRLEIISFCEVNQKMPVTKISKKFNVPRSTIYGIINNKDILNKLAKSQPSAGLNLERYRKDGSRFRILEELLVTWSLISRQHSYQQKAYVPSFCDPQDAF</sequence>
<dbReference type="Pfam" id="PF04218">
    <property type="entry name" value="CENP-B_N"/>
    <property type="match status" value="1"/>
</dbReference>
<dbReference type="Gene3D" id="1.10.10.60">
    <property type="entry name" value="Homeodomain-like"/>
    <property type="match status" value="1"/>
</dbReference>
<dbReference type="Proteomes" id="UP000749646">
    <property type="component" value="Unassembled WGS sequence"/>
</dbReference>
<evidence type="ECO:0000313" key="2">
    <source>
        <dbReference type="EMBL" id="KAF9931198.1"/>
    </source>
</evidence>
<organism evidence="2 3">
    <name type="scientific">Modicella reniformis</name>
    <dbReference type="NCBI Taxonomy" id="1440133"/>
    <lineage>
        <taxon>Eukaryota</taxon>
        <taxon>Fungi</taxon>
        <taxon>Fungi incertae sedis</taxon>
        <taxon>Mucoromycota</taxon>
        <taxon>Mortierellomycotina</taxon>
        <taxon>Mortierellomycetes</taxon>
        <taxon>Mortierellales</taxon>
        <taxon>Mortierellaceae</taxon>
        <taxon>Modicella</taxon>
    </lineage>
</organism>
<accession>A0A9P6LSB8</accession>
<gene>
    <name evidence="2" type="ORF">BGZ65_005001</name>
</gene>
<keyword evidence="3" id="KW-1185">Reference proteome</keyword>